<dbReference type="PANTHER" id="PTHR43000">
    <property type="entry name" value="DTDP-D-GLUCOSE 4,6-DEHYDRATASE-RELATED"/>
    <property type="match status" value="1"/>
</dbReference>
<dbReference type="RefSeq" id="WP_308133720.1">
    <property type="nucleotide sequence ID" value="NZ_JAVFKN010000002.1"/>
</dbReference>
<dbReference type="Proteomes" id="UP001223336">
    <property type="component" value="Unassembled WGS sequence"/>
</dbReference>
<sequence>MQLLITGSSGFIGSSLLLSLKSTRTYSITTVIRNKKNQDGVEDRSIVMNTIDQDSDWSETLFGINTVIHLAARAHILNDQVSNPLAAFRETNTYATLNLAQQAANAGVRRFIFISSIGVNGNQTHTKPFAADDLPTPAEPYAISKHEAEIGLRQIAAETGMEVVIIRPPLVYGANAPGNFGQLIKTVARGIPLPLGSIHNQRSLVALPNLIDLITTCIDHPAAANQTFLVSDGEDLSTTELLQRLSRALGKPARLLPIPQSWLETALTLVGKRAIAQRLCGNLQVDISKTRDLLGWTPPVSVDEALRQTAQAYLQAKR</sequence>
<dbReference type="Gene3D" id="3.40.50.720">
    <property type="entry name" value="NAD(P)-binding Rossmann-like Domain"/>
    <property type="match status" value="1"/>
</dbReference>
<protein>
    <submittedName>
        <fullName evidence="4">SDR family oxidoreductase</fullName>
    </submittedName>
</protein>
<evidence type="ECO:0000256" key="1">
    <source>
        <dbReference type="ARBA" id="ARBA00005125"/>
    </source>
</evidence>
<proteinExistence type="inferred from homology"/>
<evidence type="ECO:0000259" key="3">
    <source>
        <dbReference type="Pfam" id="PF01370"/>
    </source>
</evidence>
<evidence type="ECO:0000313" key="5">
    <source>
        <dbReference type="Proteomes" id="UP001223336"/>
    </source>
</evidence>
<dbReference type="EMBL" id="JAVFKN010000002">
    <property type="protein sequence ID" value="MDQ5767552.1"/>
    <property type="molecule type" value="Genomic_DNA"/>
</dbReference>
<comment type="pathway">
    <text evidence="1">Bacterial outer membrane biogenesis; LPS O-antigen biosynthesis.</text>
</comment>
<dbReference type="Pfam" id="PF01370">
    <property type="entry name" value="Epimerase"/>
    <property type="match status" value="1"/>
</dbReference>
<dbReference type="InterPro" id="IPR036291">
    <property type="entry name" value="NAD(P)-bd_dom_sf"/>
</dbReference>
<reference evidence="4 5" key="1">
    <citation type="submission" date="2023-08" db="EMBL/GenBank/DDBJ databases">
        <title>New molecular markers tilS and rpoB for phylogenetic and monitoring studies of the genus Thiothrix biodiversity.</title>
        <authorList>
            <person name="Ravin N.V."/>
            <person name="Smolyakov D."/>
            <person name="Markov N.D."/>
            <person name="Beletsky A.V."/>
            <person name="Mardanov A.V."/>
            <person name="Rudenko T.S."/>
            <person name="Grabovich M.Y."/>
        </authorList>
    </citation>
    <scope>NUCLEOTIDE SEQUENCE [LARGE SCALE GENOMIC DNA]</scope>
    <source>
        <strain evidence="4 5">H33</strain>
    </source>
</reference>
<keyword evidence="5" id="KW-1185">Reference proteome</keyword>
<evidence type="ECO:0000256" key="2">
    <source>
        <dbReference type="ARBA" id="ARBA00007637"/>
    </source>
</evidence>
<feature type="domain" description="NAD-dependent epimerase/dehydratase" evidence="3">
    <location>
        <begin position="4"/>
        <end position="225"/>
    </location>
</feature>
<gene>
    <name evidence="4" type="ORF">RCC75_03380</name>
</gene>
<dbReference type="CDD" id="cd05232">
    <property type="entry name" value="UDP_G4E_4_SDR_e"/>
    <property type="match status" value="1"/>
</dbReference>
<dbReference type="SUPFAM" id="SSF51735">
    <property type="entry name" value="NAD(P)-binding Rossmann-fold domains"/>
    <property type="match status" value="1"/>
</dbReference>
<accession>A0ABU0Y758</accession>
<organism evidence="4 5">
    <name type="scientific">Thiothrix subterranea</name>
    <dbReference type="NCBI Taxonomy" id="2735563"/>
    <lineage>
        <taxon>Bacteria</taxon>
        <taxon>Pseudomonadati</taxon>
        <taxon>Pseudomonadota</taxon>
        <taxon>Gammaproteobacteria</taxon>
        <taxon>Thiotrichales</taxon>
        <taxon>Thiotrichaceae</taxon>
        <taxon>Thiothrix</taxon>
    </lineage>
</organism>
<comment type="caution">
    <text evidence="4">The sequence shown here is derived from an EMBL/GenBank/DDBJ whole genome shotgun (WGS) entry which is preliminary data.</text>
</comment>
<evidence type="ECO:0000313" key="4">
    <source>
        <dbReference type="EMBL" id="MDQ5767552.1"/>
    </source>
</evidence>
<dbReference type="InterPro" id="IPR001509">
    <property type="entry name" value="Epimerase_deHydtase"/>
</dbReference>
<comment type="similarity">
    <text evidence="2">Belongs to the NAD(P)-dependent epimerase/dehydratase family.</text>
</comment>
<name>A0ABU0Y758_9GAMM</name>